<keyword evidence="1 2" id="KW-0732">Signal</keyword>
<keyword evidence="5" id="KW-1185">Reference proteome</keyword>
<evidence type="ECO:0000313" key="4">
    <source>
        <dbReference type="EMBL" id="MCH6164435.1"/>
    </source>
</evidence>
<feature type="signal peptide" evidence="2">
    <location>
        <begin position="1"/>
        <end position="25"/>
    </location>
</feature>
<feature type="chain" id="PRO_5045641008" evidence="2">
    <location>
        <begin position="26"/>
        <end position="540"/>
    </location>
</feature>
<dbReference type="InterPro" id="IPR030678">
    <property type="entry name" value="Peptide/Ni-bd"/>
</dbReference>
<organism evidence="4 5">
    <name type="scientific">Pseudonocardia alaniniphila</name>
    <dbReference type="NCBI Taxonomy" id="75291"/>
    <lineage>
        <taxon>Bacteria</taxon>
        <taxon>Bacillati</taxon>
        <taxon>Actinomycetota</taxon>
        <taxon>Actinomycetes</taxon>
        <taxon>Pseudonocardiales</taxon>
        <taxon>Pseudonocardiaceae</taxon>
        <taxon>Pseudonocardia</taxon>
    </lineage>
</organism>
<evidence type="ECO:0000313" key="5">
    <source>
        <dbReference type="Proteomes" id="UP001299970"/>
    </source>
</evidence>
<dbReference type="Gene3D" id="3.40.190.10">
    <property type="entry name" value="Periplasmic binding protein-like II"/>
    <property type="match status" value="1"/>
</dbReference>
<dbReference type="Pfam" id="PF00496">
    <property type="entry name" value="SBP_bac_5"/>
    <property type="match status" value="1"/>
</dbReference>
<gene>
    <name evidence="4" type="ORF">MMF94_01970</name>
</gene>
<proteinExistence type="predicted"/>
<dbReference type="EMBL" id="JAKXMK010000002">
    <property type="protein sequence ID" value="MCH6164435.1"/>
    <property type="molecule type" value="Genomic_DNA"/>
</dbReference>
<dbReference type="PANTHER" id="PTHR30290">
    <property type="entry name" value="PERIPLASMIC BINDING COMPONENT OF ABC TRANSPORTER"/>
    <property type="match status" value="1"/>
</dbReference>
<protein>
    <submittedName>
        <fullName evidence="4">ABC transporter substrate-binding protein</fullName>
    </submittedName>
</protein>
<keyword evidence="4" id="KW-0614">Plasmid</keyword>
<dbReference type="Gene3D" id="3.10.105.10">
    <property type="entry name" value="Dipeptide-binding Protein, Domain 3"/>
    <property type="match status" value="1"/>
</dbReference>
<dbReference type="InterPro" id="IPR000914">
    <property type="entry name" value="SBP_5_dom"/>
</dbReference>
<dbReference type="PANTHER" id="PTHR30290:SF38">
    <property type="entry name" value="D,D-DIPEPTIDE-BINDING PERIPLASMIC PROTEIN DDPA-RELATED"/>
    <property type="match status" value="1"/>
</dbReference>
<sequence length="540" mass="59025">MRLRARSSRVVAAMAVALSVALLGAACGEVKQGAPGATIQPINPYGGNFAAEGTPKRGGTLLVGEDREIIGFDPTVQNQNAAAAAVYDSLLKAKPDGTVEPYLAKSMDTSDNGLTWTMGLRPDVKFSDGTPFDAQAVIINTQRHIDKVSSPAHAAASLIESMTAPDPLTVVFKLKQPMGDFALNFGGAFFGGTLGMIISPAALKKYGDQIASHPVGAGPFTFVSWTRDSKLELARNPDYWQPGMPYLDGIEFRPLPDTETRYSSMQNGDVDMIFGGYNQELVRGLANPNLNVYYGPGSAGEYMYFNLTKAPFNDRNMREAIIRAIDLRALSASQYNNQMVPAKSLFIEDSPFHTQAASDEWPTFDQAKAKQLVDAYRASGGNPDFTFKTTTARQAFAEFIQAQMAAIGIKVDVKTYDLAQFSSSVLQSNDFQLTSWVGPFDYPDPAVARILSTTGNGNYGKYSNPQVDQWLTDAAETTDPAQRTKDYQQVELQVGKDLPLAFFTRSYLSTITKKDVKGIDRFISRDMWWATTWLDRPSGQ</sequence>
<dbReference type="Proteomes" id="UP001299970">
    <property type="component" value="Unassembled WGS sequence"/>
</dbReference>
<dbReference type="SUPFAM" id="SSF53850">
    <property type="entry name" value="Periplasmic binding protein-like II"/>
    <property type="match status" value="1"/>
</dbReference>
<geneLocation type="plasmid" evidence="4">
    <name>unnamed</name>
</geneLocation>
<feature type="domain" description="Solute-binding protein family 5" evidence="3">
    <location>
        <begin position="98"/>
        <end position="456"/>
    </location>
</feature>
<reference evidence="4 5" key="1">
    <citation type="submission" date="2022-03" db="EMBL/GenBank/DDBJ databases">
        <title>Pseudonocardia alaer sp. nov., a novel actinomycete isolated from reed forest soil.</title>
        <authorList>
            <person name="Wang L."/>
        </authorList>
    </citation>
    <scope>NUCLEOTIDE SEQUENCE [LARGE SCALE GENOMIC DNA]</scope>
    <source>
        <strain evidence="4 5">Y-16303</strain>
        <plasmid evidence="4">unnamed</plasmid>
    </source>
</reference>
<dbReference type="PROSITE" id="PS51257">
    <property type="entry name" value="PROKAR_LIPOPROTEIN"/>
    <property type="match status" value="1"/>
</dbReference>
<dbReference type="PIRSF" id="PIRSF002741">
    <property type="entry name" value="MppA"/>
    <property type="match status" value="1"/>
</dbReference>
<dbReference type="RefSeq" id="WP_241034295.1">
    <property type="nucleotide sequence ID" value="NZ_BAAAJF010000034.1"/>
</dbReference>
<accession>A0ABS9T7D6</accession>
<evidence type="ECO:0000259" key="3">
    <source>
        <dbReference type="Pfam" id="PF00496"/>
    </source>
</evidence>
<evidence type="ECO:0000256" key="2">
    <source>
        <dbReference type="SAM" id="SignalP"/>
    </source>
</evidence>
<dbReference type="InterPro" id="IPR039424">
    <property type="entry name" value="SBP_5"/>
</dbReference>
<evidence type="ECO:0000256" key="1">
    <source>
        <dbReference type="ARBA" id="ARBA00022729"/>
    </source>
</evidence>
<dbReference type="Gene3D" id="3.90.76.10">
    <property type="entry name" value="Dipeptide-binding Protein, Domain 1"/>
    <property type="match status" value="1"/>
</dbReference>
<comment type="caution">
    <text evidence="4">The sequence shown here is derived from an EMBL/GenBank/DDBJ whole genome shotgun (WGS) entry which is preliminary data.</text>
</comment>
<name>A0ABS9T7D6_9PSEU</name>